<dbReference type="Proteomes" id="UP001143309">
    <property type="component" value="Unassembled WGS sequence"/>
</dbReference>
<keyword evidence="4" id="KW-1185">Reference proteome</keyword>
<feature type="chain" id="PRO_5040757449" evidence="2">
    <location>
        <begin position="25"/>
        <end position="128"/>
    </location>
</feature>
<name>A0A9W6N7U2_9HYPH</name>
<sequence>MNGKFFGVVAVTIALFASGAPASAGSSDIDRVFGAMAPLIRETFRPRDAPSRYEQRYARQRSDRGRVSQRGAQSRKSAPVKSRNAFTRRAAPVRSARQPAPQYYTRGQFDGGYYKCGMVCPANVSADY</sequence>
<feature type="signal peptide" evidence="2">
    <location>
        <begin position="1"/>
        <end position="24"/>
    </location>
</feature>
<protein>
    <submittedName>
        <fullName evidence="3">Uncharacterized protein</fullName>
    </submittedName>
</protein>
<dbReference type="AlphaFoldDB" id="A0A9W6N7U2"/>
<feature type="region of interest" description="Disordered" evidence="1">
    <location>
        <begin position="46"/>
        <end position="102"/>
    </location>
</feature>
<evidence type="ECO:0000256" key="1">
    <source>
        <dbReference type="SAM" id="MobiDB-lite"/>
    </source>
</evidence>
<organism evidence="3 4">
    <name type="scientific">Methylopila turkensis</name>
    <dbReference type="NCBI Taxonomy" id="1437816"/>
    <lineage>
        <taxon>Bacteria</taxon>
        <taxon>Pseudomonadati</taxon>
        <taxon>Pseudomonadota</taxon>
        <taxon>Alphaproteobacteria</taxon>
        <taxon>Hyphomicrobiales</taxon>
        <taxon>Methylopilaceae</taxon>
        <taxon>Methylopila</taxon>
    </lineage>
</organism>
<evidence type="ECO:0000313" key="4">
    <source>
        <dbReference type="Proteomes" id="UP001143309"/>
    </source>
</evidence>
<reference evidence="3" key="1">
    <citation type="journal article" date="2014" name="Int. J. Syst. Evol. Microbiol.">
        <title>Complete genome sequence of Corynebacterium casei LMG S-19264T (=DSM 44701T), isolated from a smear-ripened cheese.</title>
        <authorList>
            <consortium name="US DOE Joint Genome Institute (JGI-PGF)"/>
            <person name="Walter F."/>
            <person name="Albersmeier A."/>
            <person name="Kalinowski J."/>
            <person name="Ruckert C."/>
        </authorList>
    </citation>
    <scope>NUCLEOTIDE SEQUENCE</scope>
    <source>
        <strain evidence="3">VKM B-2748</strain>
    </source>
</reference>
<feature type="compositionally biased region" description="Basic and acidic residues" evidence="1">
    <location>
        <begin position="46"/>
        <end position="66"/>
    </location>
</feature>
<reference evidence="3" key="2">
    <citation type="submission" date="2023-01" db="EMBL/GenBank/DDBJ databases">
        <authorList>
            <person name="Sun Q."/>
            <person name="Evtushenko L."/>
        </authorList>
    </citation>
    <scope>NUCLEOTIDE SEQUENCE</scope>
    <source>
        <strain evidence="3">VKM B-2748</strain>
    </source>
</reference>
<accession>A0A9W6N7U2</accession>
<proteinExistence type="predicted"/>
<dbReference type="EMBL" id="BSFL01000003">
    <property type="protein sequence ID" value="GLK80757.1"/>
    <property type="molecule type" value="Genomic_DNA"/>
</dbReference>
<comment type="caution">
    <text evidence="3">The sequence shown here is derived from an EMBL/GenBank/DDBJ whole genome shotgun (WGS) entry which is preliminary data.</text>
</comment>
<evidence type="ECO:0000256" key="2">
    <source>
        <dbReference type="SAM" id="SignalP"/>
    </source>
</evidence>
<keyword evidence="2" id="KW-0732">Signal</keyword>
<gene>
    <name evidence="3" type="ORF">GCM10008174_24980</name>
</gene>
<evidence type="ECO:0000313" key="3">
    <source>
        <dbReference type="EMBL" id="GLK80757.1"/>
    </source>
</evidence>